<evidence type="ECO:0008006" key="5">
    <source>
        <dbReference type="Google" id="ProtNLM"/>
    </source>
</evidence>
<reference evidence="3 4" key="1">
    <citation type="submission" date="2015-07" db="EMBL/GenBank/DDBJ databases">
        <title>The genome of Dufourea novaeangliae.</title>
        <authorList>
            <person name="Pan H."/>
            <person name="Kapheim K."/>
        </authorList>
    </citation>
    <scope>NUCLEOTIDE SEQUENCE [LARGE SCALE GENOMIC DNA]</scope>
    <source>
        <strain evidence="3">0120121106</strain>
        <tissue evidence="3">Whole body</tissue>
    </source>
</reference>
<evidence type="ECO:0000256" key="2">
    <source>
        <dbReference type="SAM" id="SignalP"/>
    </source>
</evidence>
<dbReference type="EMBL" id="KQ434809">
    <property type="protein sequence ID" value="KZC06304.1"/>
    <property type="molecule type" value="Genomic_DNA"/>
</dbReference>
<dbReference type="OrthoDB" id="6700395at2759"/>
<gene>
    <name evidence="3" type="ORF">WN55_10213</name>
</gene>
<evidence type="ECO:0000313" key="3">
    <source>
        <dbReference type="EMBL" id="KZC06304.1"/>
    </source>
</evidence>
<feature type="compositionally biased region" description="Polar residues" evidence="1">
    <location>
        <begin position="152"/>
        <end position="170"/>
    </location>
</feature>
<keyword evidence="4" id="KW-1185">Reference proteome</keyword>
<organism evidence="3 4">
    <name type="scientific">Dufourea novaeangliae</name>
    <name type="common">Sweat bee</name>
    <dbReference type="NCBI Taxonomy" id="178035"/>
    <lineage>
        <taxon>Eukaryota</taxon>
        <taxon>Metazoa</taxon>
        <taxon>Ecdysozoa</taxon>
        <taxon>Arthropoda</taxon>
        <taxon>Hexapoda</taxon>
        <taxon>Insecta</taxon>
        <taxon>Pterygota</taxon>
        <taxon>Neoptera</taxon>
        <taxon>Endopterygota</taxon>
        <taxon>Hymenoptera</taxon>
        <taxon>Apocrita</taxon>
        <taxon>Aculeata</taxon>
        <taxon>Apoidea</taxon>
        <taxon>Anthophila</taxon>
        <taxon>Halictidae</taxon>
        <taxon>Rophitinae</taxon>
        <taxon>Dufourea</taxon>
    </lineage>
</organism>
<evidence type="ECO:0000256" key="1">
    <source>
        <dbReference type="SAM" id="MobiDB-lite"/>
    </source>
</evidence>
<evidence type="ECO:0000313" key="4">
    <source>
        <dbReference type="Proteomes" id="UP000076502"/>
    </source>
</evidence>
<dbReference type="AlphaFoldDB" id="A0A154P4R9"/>
<dbReference type="OMA" id="YTDYDYF"/>
<protein>
    <recommendedName>
        <fullName evidence="5">Zonadhesin</fullName>
    </recommendedName>
</protein>
<feature type="chain" id="PRO_5007599266" description="Zonadhesin" evidence="2">
    <location>
        <begin position="20"/>
        <end position="233"/>
    </location>
</feature>
<accession>A0A154P4R9</accession>
<proteinExistence type="predicted"/>
<name>A0A154P4R9_DUFNO</name>
<feature type="signal peptide" evidence="2">
    <location>
        <begin position="1"/>
        <end position="19"/>
    </location>
</feature>
<dbReference type="Proteomes" id="UP000076502">
    <property type="component" value="Unassembled WGS sequence"/>
</dbReference>
<keyword evidence="2" id="KW-0732">Signal</keyword>
<feature type="region of interest" description="Disordered" evidence="1">
    <location>
        <begin position="136"/>
        <end position="170"/>
    </location>
</feature>
<sequence length="233" mass="25417">MLPLHGLLLLLVLIYHASTGHSLPATYDQRQHGQLNVQIHLKNVQIVAVMDKESLDDYTEYDYIYDYADFTVKPSQKPTVAPIHTEPPTTLDTASPVSEITTVESDTTDATVSSSSESSIVSFIVGDTNVTVTVDTEEPDVSSTEKTEDSTNENVDTRNASVKGNDGQENMVLSSAGNSTKSIVKRCRTGYIPDGKGRCRRLSQRRLSLIPIAMGLGPKFLDGLTRSTKNLAQ</sequence>